<protein>
    <submittedName>
        <fullName evidence="2">ThiF family adenylyltransferase</fullName>
    </submittedName>
</protein>
<dbReference type="PANTHER" id="PTHR10953">
    <property type="entry name" value="UBIQUITIN-ACTIVATING ENZYME E1"/>
    <property type="match status" value="1"/>
</dbReference>
<dbReference type="SUPFAM" id="SSF69572">
    <property type="entry name" value="Activating enzymes of the ubiquitin-like proteins"/>
    <property type="match status" value="1"/>
</dbReference>
<feature type="domain" description="THIF-type NAD/FAD binding fold" evidence="1">
    <location>
        <begin position="120"/>
        <end position="347"/>
    </location>
</feature>
<dbReference type="InterPro" id="IPR045886">
    <property type="entry name" value="ThiF/MoeB/HesA"/>
</dbReference>
<dbReference type="GO" id="GO:0005737">
    <property type="term" value="C:cytoplasm"/>
    <property type="evidence" value="ECO:0007669"/>
    <property type="project" value="TreeGrafter"/>
</dbReference>
<proteinExistence type="predicted"/>
<gene>
    <name evidence="2" type="ORF">EKX87_22310</name>
</gene>
<dbReference type="Pfam" id="PF00899">
    <property type="entry name" value="ThiF"/>
    <property type="match status" value="1"/>
</dbReference>
<keyword evidence="2" id="KW-0808">Transferase</keyword>
<dbReference type="PANTHER" id="PTHR10953:SF102">
    <property type="entry name" value="ADENYLYLTRANSFERASE AND SULFURTRANSFERASE MOCS3"/>
    <property type="match status" value="1"/>
</dbReference>
<keyword evidence="2" id="KW-0548">Nucleotidyltransferase</keyword>
<dbReference type="InterPro" id="IPR000594">
    <property type="entry name" value="ThiF_NAD_FAD-bd"/>
</dbReference>
<dbReference type="GO" id="GO:0008641">
    <property type="term" value="F:ubiquitin-like modifier activating enzyme activity"/>
    <property type="evidence" value="ECO:0007669"/>
    <property type="project" value="InterPro"/>
</dbReference>
<dbReference type="Gene3D" id="3.40.50.720">
    <property type="entry name" value="NAD(P)-binding Rossmann-like Domain"/>
    <property type="match status" value="1"/>
</dbReference>
<evidence type="ECO:0000313" key="2">
    <source>
        <dbReference type="EMBL" id="EAN7517988.1"/>
    </source>
</evidence>
<accession>A0A5T3RHQ9</accession>
<evidence type="ECO:0000259" key="1">
    <source>
        <dbReference type="Pfam" id="PF00899"/>
    </source>
</evidence>
<dbReference type="AlphaFoldDB" id="A0A5T3RHQ9"/>
<dbReference type="InterPro" id="IPR035985">
    <property type="entry name" value="Ubiquitin-activating_enz"/>
</dbReference>
<sequence length="368" mass="41125">MPVIKLKTTVLMYPPSEKNRNKIILRYNSELIEFEDSVGDITFLFELLKSGHEYADIQQIFLSSFPHSPFSEYMETVDTLGLIEQTDVDSQVLSVYEKSRWSRNLEFFNTMLPCGGNKFDVQRQIMESWVCLLGCGGLGSHILFELAALGVENITITDFDIIELSNMNRQILYKNSDIGKAKVMAAKERISEFNPAMRITAKSLRISSVQDIRNIITGHDLVICVADKPRDKMVKWLNEACCGQRIPFINGGLDQRRALFYSVIPGITGCVECWHSSVPEGSVQKQIINTDLATEKDYSVPAPAMSALVSVAAGVMVSEAIKILTGLQPPALSNKSKCFLFDDLTITEAESWSLNPECHCCSETVKDI</sequence>
<name>A0A5T3RHQ9_SALER</name>
<comment type="caution">
    <text evidence="2">The sequence shown here is derived from an EMBL/GenBank/DDBJ whole genome shotgun (WGS) entry which is preliminary data.</text>
</comment>
<organism evidence="2">
    <name type="scientific">Salmonella enterica</name>
    <name type="common">Salmonella choleraesuis</name>
    <dbReference type="NCBI Taxonomy" id="28901"/>
    <lineage>
        <taxon>Bacteria</taxon>
        <taxon>Pseudomonadati</taxon>
        <taxon>Pseudomonadota</taxon>
        <taxon>Gammaproteobacteria</taxon>
        <taxon>Enterobacterales</taxon>
        <taxon>Enterobacteriaceae</taxon>
        <taxon>Salmonella</taxon>
    </lineage>
</organism>
<dbReference type="EMBL" id="AACZBH010000079">
    <property type="protein sequence ID" value="EAN7517988.1"/>
    <property type="molecule type" value="Genomic_DNA"/>
</dbReference>
<dbReference type="GO" id="GO:0016779">
    <property type="term" value="F:nucleotidyltransferase activity"/>
    <property type="evidence" value="ECO:0007669"/>
    <property type="project" value="UniProtKB-KW"/>
</dbReference>
<reference evidence="2" key="1">
    <citation type="submission" date="2018-12" db="EMBL/GenBank/DDBJ databases">
        <authorList>
            <consortium name="PulseNet: The National Subtyping Network for Foodborne Disease Surveillance"/>
            <person name="Tarr C.L."/>
            <person name="Trees E."/>
            <person name="Katz L.S."/>
            <person name="Carleton-Romer H.A."/>
            <person name="Stroika S."/>
            <person name="Kucerova Z."/>
            <person name="Roache K.F."/>
            <person name="Sabol A.L."/>
            <person name="Besser J."/>
            <person name="Gerner-Smidt P."/>
        </authorList>
    </citation>
    <scope>NUCLEOTIDE SEQUENCE</scope>
    <source>
        <strain evidence="2">PNUSAS064340</strain>
    </source>
</reference>
<dbReference type="GO" id="GO:0004792">
    <property type="term" value="F:thiosulfate-cyanide sulfurtransferase activity"/>
    <property type="evidence" value="ECO:0007669"/>
    <property type="project" value="TreeGrafter"/>
</dbReference>